<keyword evidence="2" id="KW-1133">Transmembrane helix</keyword>
<reference evidence="4" key="1">
    <citation type="journal article" date="2015" name="Genome Announc.">
        <title>Genome sequence of the AIDS-associated pathogen Penicillium marneffei (ATCC18224) and its near taxonomic relative Talaromyces stipitatus (ATCC10500).</title>
        <authorList>
            <person name="Nierman W.C."/>
            <person name="Fedorova-Abrams N.D."/>
            <person name="Andrianopoulos A."/>
        </authorList>
    </citation>
    <scope>NUCLEOTIDE SEQUENCE [LARGE SCALE GENOMIC DNA]</scope>
    <source>
        <strain evidence="4">ATCC 10500 / CBS 375.48 / QM 6759 / NRRL 1006</strain>
    </source>
</reference>
<keyword evidence="4" id="KW-1185">Reference proteome</keyword>
<proteinExistence type="predicted"/>
<evidence type="ECO:0000313" key="4">
    <source>
        <dbReference type="Proteomes" id="UP000001745"/>
    </source>
</evidence>
<feature type="transmembrane region" description="Helical" evidence="2">
    <location>
        <begin position="20"/>
        <end position="46"/>
    </location>
</feature>
<feature type="non-terminal residue" evidence="3">
    <location>
        <position position="1"/>
    </location>
</feature>
<dbReference type="Proteomes" id="UP000001745">
    <property type="component" value="Unassembled WGS sequence"/>
</dbReference>
<accession>B8M5A2</accession>
<evidence type="ECO:0000313" key="3">
    <source>
        <dbReference type="EMBL" id="EED19708.1"/>
    </source>
</evidence>
<dbReference type="GeneID" id="8106547"/>
<evidence type="ECO:0000256" key="1">
    <source>
        <dbReference type="SAM" id="MobiDB-lite"/>
    </source>
</evidence>
<dbReference type="OMA" id="TIVPWAF"/>
<dbReference type="VEuPathDB" id="FungiDB:TSTA_029800"/>
<name>B8M5A2_TALSN</name>
<dbReference type="HOGENOM" id="CLU_116849_1_1_1"/>
<organism evidence="3 4">
    <name type="scientific">Talaromyces stipitatus (strain ATCC 10500 / CBS 375.48 / QM 6759 / NRRL 1006)</name>
    <name type="common">Penicillium stipitatum</name>
    <dbReference type="NCBI Taxonomy" id="441959"/>
    <lineage>
        <taxon>Eukaryota</taxon>
        <taxon>Fungi</taxon>
        <taxon>Dikarya</taxon>
        <taxon>Ascomycota</taxon>
        <taxon>Pezizomycotina</taxon>
        <taxon>Eurotiomycetes</taxon>
        <taxon>Eurotiomycetidae</taxon>
        <taxon>Eurotiales</taxon>
        <taxon>Trichocomaceae</taxon>
        <taxon>Talaromyces</taxon>
        <taxon>Talaromyces sect. Talaromyces</taxon>
    </lineage>
</organism>
<dbReference type="OrthoDB" id="5309803at2759"/>
<dbReference type="InParanoid" id="B8M5A2"/>
<gene>
    <name evidence="3" type="ORF">TSTA_029800</name>
</gene>
<dbReference type="eggNOG" id="ENOG502SU96">
    <property type="taxonomic scope" value="Eukaryota"/>
</dbReference>
<keyword evidence="2" id="KW-0812">Transmembrane</keyword>
<dbReference type="EMBL" id="EQ962654">
    <property type="protein sequence ID" value="EED19708.1"/>
    <property type="molecule type" value="Genomic_DNA"/>
</dbReference>
<dbReference type="AlphaFoldDB" id="B8M5A2"/>
<protein>
    <submittedName>
        <fullName evidence="3">Uncharacterized protein</fullName>
    </submittedName>
</protein>
<feature type="compositionally biased region" description="Basic and acidic residues" evidence="1">
    <location>
        <begin position="99"/>
        <end position="115"/>
    </location>
</feature>
<evidence type="ECO:0000256" key="2">
    <source>
        <dbReference type="SAM" id="Phobius"/>
    </source>
</evidence>
<dbReference type="PhylomeDB" id="B8M5A2"/>
<feature type="region of interest" description="Disordered" evidence="1">
    <location>
        <begin position="86"/>
        <end position="115"/>
    </location>
</feature>
<dbReference type="RefSeq" id="XP_002480142.1">
    <property type="nucleotide sequence ID" value="XM_002480097.1"/>
</dbReference>
<sequence length="115" mass="13072">MAWYSLLPESMNTLETWLIRFFILLGILTIGPWAGLVIFDIVFYIARVIAYEFPLIGGRANGERKPRAPTLTERPSGRRRAFSLRGEAVGGEGSQSTTLEKEMMRRLVHTEKDKT</sequence>
<keyword evidence="2" id="KW-0472">Membrane</keyword>